<evidence type="ECO:0000256" key="2">
    <source>
        <dbReference type="ARBA" id="ARBA00004922"/>
    </source>
</evidence>
<dbReference type="EMBL" id="MFBY01000030">
    <property type="protein sequence ID" value="OGE13491.1"/>
    <property type="molecule type" value="Genomic_DNA"/>
</dbReference>
<keyword evidence="10" id="KW-1133">Transmembrane helix</keyword>
<keyword evidence="5" id="KW-0328">Glycosyltransferase</keyword>
<accession>A0A1F5IAX1</accession>
<dbReference type="InterPro" id="IPR001173">
    <property type="entry name" value="Glyco_trans_2-like"/>
</dbReference>
<keyword evidence="8" id="KW-0256">Endoplasmic reticulum</keyword>
<dbReference type="Pfam" id="PF00535">
    <property type="entry name" value="Glycos_transf_2"/>
    <property type="match status" value="1"/>
</dbReference>
<evidence type="ECO:0000256" key="1">
    <source>
        <dbReference type="ARBA" id="ARBA00004389"/>
    </source>
</evidence>
<comment type="catalytic activity">
    <reaction evidence="12">
        <text>a di-trans,poly-cis-dolichyl phosphate + UDP-alpha-D-glucose = a di-trans,poly-cis-dolichyl beta-D-glucosyl phosphate + UDP</text>
        <dbReference type="Rhea" id="RHEA:15401"/>
        <dbReference type="Rhea" id="RHEA-COMP:19498"/>
        <dbReference type="Rhea" id="RHEA-COMP:19502"/>
        <dbReference type="ChEBI" id="CHEBI:57525"/>
        <dbReference type="ChEBI" id="CHEBI:57683"/>
        <dbReference type="ChEBI" id="CHEBI:58223"/>
        <dbReference type="ChEBI" id="CHEBI:58885"/>
        <dbReference type="EC" id="2.4.1.117"/>
    </reaction>
    <physiologicalReaction direction="left-to-right" evidence="12">
        <dbReference type="Rhea" id="RHEA:15402"/>
    </physiologicalReaction>
</comment>
<evidence type="ECO:0000256" key="11">
    <source>
        <dbReference type="ARBA" id="ARBA00023136"/>
    </source>
</evidence>
<dbReference type="CDD" id="cd04188">
    <property type="entry name" value="DPG_synthase"/>
    <property type="match status" value="1"/>
</dbReference>
<reference evidence="14 15" key="1">
    <citation type="journal article" date="2016" name="Nat. Commun.">
        <title>Thousands of microbial genomes shed light on interconnected biogeochemical processes in an aquifer system.</title>
        <authorList>
            <person name="Anantharaman K."/>
            <person name="Brown C.T."/>
            <person name="Hug L.A."/>
            <person name="Sharon I."/>
            <person name="Castelle C.J."/>
            <person name="Probst A.J."/>
            <person name="Thomas B.C."/>
            <person name="Singh A."/>
            <person name="Wilkins M.J."/>
            <person name="Karaoz U."/>
            <person name="Brodie E.L."/>
            <person name="Williams K.H."/>
            <person name="Hubbard S.S."/>
            <person name="Banfield J.F."/>
        </authorList>
    </citation>
    <scope>NUCLEOTIDE SEQUENCE [LARGE SCALE GENOMIC DNA]</scope>
</reference>
<evidence type="ECO:0000256" key="10">
    <source>
        <dbReference type="ARBA" id="ARBA00022989"/>
    </source>
</evidence>
<evidence type="ECO:0000256" key="8">
    <source>
        <dbReference type="ARBA" id="ARBA00022824"/>
    </source>
</evidence>
<keyword evidence="7" id="KW-0812">Transmembrane</keyword>
<dbReference type="PANTHER" id="PTHR10859:SF91">
    <property type="entry name" value="DOLICHYL-PHOSPHATE BETA-GLUCOSYLTRANSFERASE"/>
    <property type="match status" value="1"/>
</dbReference>
<evidence type="ECO:0000256" key="5">
    <source>
        <dbReference type="ARBA" id="ARBA00022676"/>
    </source>
</evidence>
<keyword evidence="9" id="KW-0735">Signal-anchor</keyword>
<comment type="pathway">
    <text evidence="2">Protein modification; protein glycosylation.</text>
</comment>
<evidence type="ECO:0000313" key="14">
    <source>
        <dbReference type="EMBL" id="OGE13491.1"/>
    </source>
</evidence>
<dbReference type="EC" id="2.4.1.117" evidence="4"/>
<dbReference type="InterPro" id="IPR035518">
    <property type="entry name" value="DPG_synthase"/>
</dbReference>
<sequence length="238" mass="27576">MYLSVIVPCYNEELRFKHGFNHYFSYLKKQKYSWELLFVNDGSYDKTEELLKNSVKINKNVKMISYSKNKGKGYAIVKGVEKAQGQYILFSDIDHSVPISTLESFLNSFERGYDVVIGSRRVIGAKFLKRQPFLRELLGRGFSALVRLLIDFKITDTTCGFKAFKNEFAKKIFQKITVYGWAFDAEIIFLCKKYGLKVSQVPVVWEDVRGSKVSVGRDIVESFFGLLKVRINDIQNKY</sequence>
<proteinExistence type="inferred from homology"/>
<evidence type="ECO:0000256" key="6">
    <source>
        <dbReference type="ARBA" id="ARBA00022679"/>
    </source>
</evidence>
<evidence type="ECO:0000256" key="12">
    <source>
        <dbReference type="ARBA" id="ARBA00045097"/>
    </source>
</evidence>
<evidence type="ECO:0000313" key="15">
    <source>
        <dbReference type="Proteomes" id="UP000177300"/>
    </source>
</evidence>
<feature type="domain" description="Glycosyltransferase 2-like" evidence="13">
    <location>
        <begin position="4"/>
        <end position="173"/>
    </location>
</feature>
<evidence type="ECO:0000256" key="9">
    <source>
        <dbReference type="ARBA" id="ARBA00022968"/>
    </source>
</evidence>
<evidence type="ECO:0000259" key="13">
    <source>
        <dbReference type="Pfam" id="PF00535"/>
    </source>
</evidence>
<dbReference type="InterPro" id="IPR029044">
    <property type="entry name" value="Nucleotide-diphossugar_trans"/>
</dbReference>
<dbReference type="AlphaFoldDB" id="A0A1F5IAX1"/>
<dbReference type="Proteomes" id="UP000177300">
    <property type="component" value="Unassembled WGS sequence"/>
</dbReference>
<keyword evidence="11" id="KW-0472">Membrane</keyword>
<comment type="similarity">
    <text evidence="3">Belongs to the glycosyltransferase 2 family.</text>
</comment>
<name>A0A1F5IAX1_9BACT</name>
<keyword evidence="6" id="KW-0808">Transferase</keyword>
<evidence type="ECO:0000256" key="3">
    <source>
        <dbReference type="ARBA" id="ARBA00006739"/>
    </source>
</evidence>
<organism evidence="14 15">
    <name type="scientific">Candidatus Curtissbacteria bacterium RIFCSPLOWO2_12_FULL_38_9</name>
    <dbReference type="NCBI Taxonomy" id="1797735"/>
    <lineage>
        <taxon>Bacteria</taxon>
        <taxon>Candidatus Curtissiibacteriota</taxon>
    </lineage>
</organism>
<gene>
    <name evidence="14" type="ORF">A3G14_04205</name>
</gene>
<evidence type="ECO:0000256" key="7">
    <source>
        <dbReference type="ARBA" id="ARBA00022692"/>
    </source>
</evidence>
<dbReference type="PANTHER" id="PTHR10859">
    <property type="entry name" value="GLYCOSYL TRANSFERASE"/>
    <property type="match status" value="1"/>
</dbReference>
<evidence type="ECO:0000256" key="4">
    <source>
        <dbReference type="ARBA" id="ARBA00012583"/>
    </source>
</evidence>
<dbReference type="SUPFAM" id="SSF53448">
    <property type="entry name" value="Nucleotide-diphospho-sugar transferases"/>
    <property type="match status" value="1"/>
</dbReference>
<protein>
    <recommendedName>
        <fullName evidence="4">dolichyl-phosphate beta-glucosyltransferase</fullName>
        <ecNumber evidence="4">2.4.1.117</ecNumber>
    </recommendedName>
</protein>
<dbReference type="GO" id="GO:0006487">
    <property type="term" value="P:protein N-linked glycosylation"/>
    <property type="evidence" value="ECO:0007669"/>
    <property type="project" value="TreeGrafter"/>
</dbReference>
<comment type="subcellular location">
    <subcellularLocation>
        <location evidence="1">Endoplasmic reticulum membrane</location>
        <topology evidence="1">Single-pass membrane protein</topology>
    </subcellularLocation>
</comment>
<comment type="caution">
    <text evidence="14">The sequence shown here is derived from an EMBL/GenBank/DDBJ whole genome shotgun (WGS) entry which is preliminary data.</text>
</comment>
<dbReference type="Gene3D" id="3.90.550.10">
    <property type="entry name" value="Spore Coat Polysaccharide Biosynthesis Protein SpsA, Chain A"/>
    <property type="match status" value="1"/>
</dbReference>
<dbReference type="GO" id="GO:0004581">
    <property type="term" value="F:dolichyl-phosphate beta-glucosyltransferase activity"/>
    <property type="evidence" value="ECO:0007669"/>
    <property type="project" value="UniProtKB-EC"/>
</dbReference>